<keyword evidence="2" id="KW-1185">Reference proteome</keyword>
<sequence>MRDYMEILIWTMLLVVIIEMIFPTSHLQKYIKLIMGFILIYTILSPIIKGGLFKEGIYDKYVQNYQDQINLVTEEGRSMKEYEVELLEIYSIQEKNKITGVVNKLNMEIVSLEVETSLEGYTPDVTGINLVVRKNQEDNDKIFIPKIKIGNKNDINKSTSKIENDIKNLLSDFYNWDKVNIHIIVQDIERG</sequence>
<proteinExistence type="predicted"/>
<protein>
    <submittedName>
        <fullName evidence="1">Uncharacterized protein</fullName>
    </submittedName>
</protein>
<reference evidence="1" key="1">
    <citation type="submission" date="2016-08" db="EMBL/GenBank/DDBJ databases">
        <authorList>
            <person name="Ngugi D.K."/>
            <person name="Miyake S."/>
            <person name="Stingl U."/>
        </authorList>
    </citation>
    <scope>NUCLEOTIDE SEQUENCE</scope>
    <source>
        <strain evidence="1">SCG-D08WGA-EpuloA1</strain>
    </source>
</reference>
<organism evidence="1 2">
    <name type="scientific">Candidatus Epulonipiscium fishelsonii</name>
    <dbReference type="NCBI Taxonomy" id="77094"/>
    <lineage>
        <taxon>Bacteria</taxon>
        <taxon>Bacillati</taxon>
        <taxon>Bacillota</taxon>
        <taxon>Clostridia</taxon>
        <taxon>Lachnospirales</taxon>
        <taxon>Lachnospiraceae</taxon>
        <taxon>Candidatus Epulonipiscium</taxon>
    </lineage>
</organism>
<evidence type="ECO:0000313" key="2">
    <source>
        <dbReference type="Proteomes" id="UP000188637"/>
    </source>
</evidence>
<gene>
    <name evidence="1" type="ORF">AN640_04890</name>
</gene>
<accession>A0ACC8XIG7</accession>
<evidence type="ECO:0000313" key="1">
    <source>
        <dbReference type="EMBL" id="ONI45202.1"/>
    </source>
</evidence>
<dbReference type="EMBL" id="LJHD01000069">
    <property type="protein sequence ID" value="ONI45202.1"/>
    <property type="molecule type" value="Genomic_DNA"/>
</dbReference>
<comment type="caution">
    <text evidence="1">The sequence shown here is derived from an EMBL/GenBank/DDBJ whole genome shotgun (WGS) entry which is preliminary data.</text>
</comment>
<name>A0ACC8XIG7_9FIRM</name>
<dbReference type="Proteomes" id="UP000188637">
    <property type="component" value="Unassembled WGS sequence"/>
</dbReference>